<name>V5USW4_9CAUD</name>
<proteinExistence type="predicted"/>
<evidence type="ECO:0000313" key="2">
    <source>
        <dbReference type="Proteomes" id="UP000018808"/>
    </source>
</evidence>
<dbReference type="RefSeq" id="YP_009008342.1">
    <property type="nucleotide sequence ID" value="NC_023587.1"/>
</dbReference>
<accession>V5USW4</accession>
<dbReference type="EMBL" id="KF156338">
    <property type="protein sequence ID" value="AHB80622.1"/>
    <property type="molecule type" value="Genomic_DNA"/>
</dbReference>
<reference evidence="1 2" key="1">
    <citation type="journal article" date="2014" name="Nature">
        <title>Viral tagging reveals discrete populations in Synechococcus viral genome sequence space.</title>
        <authorList>
            <person name="Deng L."/>
            <person name="Ignacio Espinoza J.C."/>
            <person name="Gregory A.C."/>
            <person name="Poulos B.T."/>
            <person name="Weitz J.S."/>
            <person name="Hugenholtz P."/>
            <person name="Sullivan M.B."/>
        </authorList>
    </citation>
    <scope>NUCLEOTIDE SEQUENCE [LARGE SCALE GENOMIC DNA]</scope>
</reference>
<gene>
    <name evidence="1" type="ORF">S-MbCM7_208</name>
</gene>
<dbReference type="KEGG" id="vg:18504784"/>
<protein>
    <submittedName>
        <fullName evidence="1">Uncharacterized protein</fullName>
    </submittedName>
</protein>
<evidence type="ECO:0000313" key="1">
    <source>
        <dbReference type="EMBL" id="AHB80622.1"/>
    </source>
</evidence>
<organism evidence="1 2">
    <name type="scientific">Synechococcus phage ACG-2014h</name>
    <dbReference type="NCBI Taxonomy" id="1340810"/>
    <lineage>
        <taxon>Viruses</taxon>
        <taxon>Duplodnaviria</taxon>
        <taxon>Heunggongvirae</taxon>
        <taxon>Uroviricota</taxon>
        <taxon>Caudoviricetes</taxon>
        <taxon>Pantevenvirales</taxon>
        <taxon>Kyanoviridae</taxon>
        <taxon>Sedonavirus</taxon>
        <taxon>Sedonavirus tusconh</taxon>
    </lineage>
</organism>
<dbReference type="GeneID" id="18504784"/>
<sequence>MVHSAIVVNFTPSDQLTYLLRGVATPLFYEYKLVGINILNYT</sequence>
<keyword evidence="2" id="KW-1185">Reference proteome</keyword>
<dbReference type="Proteomes" id="UP000018808">
    <property type="component" value="Segment"/>
</dbReference>